<reference evidence="2 3" key="1">
    <citation type="submission" date="2017-01" db="EMBL/GenBank/DDBJ databases">
        <title>Genome analysis of Paenibacillus selenitrireducens ES3-24.</title>
        <authorList>
            <person name="Xu D."/>
            <person name="Yao R."/>
            <person name="Zheng S."/>
        </authorList>
    </citation>
    <scope>NUCLEOTIDE SEQUENCE [LARGE SCALE GENOMIC DNA]</scope>
    <source>
        <strain evidence="2 3">ES3-24</strain>
    </source>
</reference>
<comment type="caution">
    <text evidence="2">The sequence shown here is derived from an EMBL/GenBank/DDBJ whole genome shotgun (WGS) entry which is preliminary data.</text>
</comment>
<dbReference type="NCBIfam" id="TIGR03609">
    <property type="entry name" value="S_layer_CsaB"/>
    <property type="match status" value="1"/>
</dbReference>
<dbReference type="GO" id="GO:0016740">
    <property type="term" value="F:transferase activity"/>
    <property type="evidence" value="ECO:0007669"/>
    <property type="project" value="UniProtKB-KW"/>
</dbReference>
<dbReference type="AlphaFoldDB" id="A0A1T2X784"/>
<protein>
    <submittedName>
        <fullName evidence="2">Polysaccharide pyruvyl transferase CsaB</fullName>
    </submittedName>
</protein>
<organism evidence="2 3">
    <name type="scientific">Paenibacillus selenitireducens</name>
    <dbReference type="NCBI Taxonomy" id="1324314"/>
    <lineage>
        <taxon>Bacteria</taxon>
        <taxon>Bacillati</taxon>
        <taxon>Bacillota</taxon>
        <taxon>Bacilli</taxon>
        <taxon>Bacillales</taxon>
        <taxon>Paenibacillaceae</taxon>
        <taxon>Paenibacillus</taxon>
    </lineage>
</organism>
<dbReference type="Proteomes" id="UP000190188">
    <property type="component" value="Unassembled WGS sequence"/>
</dbReference>
<proteinExistence type="predicted"/>
<feature type="domain" description="Polysaccharide pyruvyl transferase" evidence="1">
    <location>
        <begin position="18"/>
        <end position="311"/>
    </location>
</feature>
<dbReference type="InterPro" id="IPR019896">
    <property type="entry name" value="Polysacch_pyruvyl_Trfase_CsaB"/>
</dbReference>
<dbReference type="STRING" id="1324314.BVG16_20345"/>
<keyword evidence="2" id="KW-0808">Transferase</keyword>
<sequence>MVTTPRRIVISGYYGFKNSGDEAVLKSILTALEQEANAQGITVAPIVLSNNPRLTKRLYGVQAVNRMDMRKVLRAIYTSHGLISGGGSLLQDATSKKTIPYYLAVIKLAQWLWKPTFIYSQGVGPVNNKAFFPFIRNAFKKSKMVSVRDIESAELLQSMGLGEELLHVVPDPVMGLPLSSDPEIQAEDLGVMEMGDSLPIVGVSLRFWREDRSDMNRIAEALRLLCEDRAVHLRFLPFHMPSDEEASRYVIERIGDIAELGCEISICPSLEQPQAMLAEVSRCELLVGMRLHSLIYAASQQVPMIGISYDPKIDNFLNRLGMEAAGTTEVLNPDLLVGEATYLMNNRSQWQQDKAEAIANLKDQASEPAELIVEYFRLKG</sequence>
<evidence type="ECO:0000313" key="2">
    <source>
        <dbReference type="EMBL" id="OPA75685.1"/>
    </source>
</evidence>
<gene>
    <name evidence="2" type="ORF">BVG16_20345</name>
</gene>
<dbReference type="InterPro" id="IPR007345">
    <property type="entry name" value="Polysacch_pyruvyl_Trfase"/>
</dbReference>
<dbReference type="PANTHER" id="PTHR36836:SF1">
    <property type="entry name" value="COLANIC ACID BIOSYNTHESIS PROTEIN WCAK"/>
    <property type="match status" value="1"/>
</dbReference>
<dbReference type="RefSeq" id="WP_078501007.1">
    <property type="nucleotide sequence ID" value="NZ_MSZX01000008.1"/>
</dbReference>
<keyword evidence="3" id="KW-1185">Reference proteome</keyword>
<dbReference type="EMBL" id="MSZX01000008">
    <property type="protein sequence ID" value="OPA75685.1"/>
    <property type="molecule type" value="Genomic_DNA"/>
</dbReference>
<dbReference type="Pfam" id="PF04230">
    <property type="entry name" value="PS_pyruv_trans"/>
    <property type="match status" value="1"/>
</dbReference>
<dbReference type="PANTHER" id="PTHR36836">
    <property type="entry name" value="COLANIC ACID BIOSYNTHESIS PROTEIN WCAK"/>
    <property type="match status" value="1"/>
</dbReference>
<name>A0A1T2X784_9BACL</name>
<evidence type="ECO:0000259" key="1">
    <source>
        <dbReference type="Pfam" id="PF04230"/>
    </source>
</evidence>
<dbReference type="OrthoDB" id="3199616at2"/>
<evidence type="ECO:0000313" key="3">
    <source>
        <dbReference type="Proteomes" id="UP000190188"/>
    </source>
</evidence>
<accession>A0A1T2X784</accession>